<reference evidence="4" key="2">
    <citation type="journal article" date="2021" name="PeerJ">
        <title>Extensive microbial diversity within the chicken gut microbiome revealed by metagenomics and culture.</title>
        <authorList>
            <person name="Gilroy R."/>
            <person name="Ravi A."/>
            <person name="Getino M."/>
            <person name="Pursley I."/>
            <person name="Horton D.L."/>
            <person name="Alikhan N.F."/>
            <person name="Baker D."/>
            <person name="Gharbi K."/>
            <person name="Hall N."/>
            <person name="Watson M."/>
            <person name="Adriaenssens E.M."/>
            <person name="Foster-Nyarko E."/>
            <person name="Jarju S."/>
            <person name="Secka A."/>
            <person name="Antonio M."/>
            <person name="Oren A."/>
            <person name="Chaudhuri R.R."/>
            <person name="La Ragione R."/>
            <person name="Hildebrand F."/>
            <person name="Pallen M.J."/>
        </authorList>
    </citation>
    <scope>NUCLEOTIDE SEQUENCE</scope>
    <source>
        <strain evidence="4">20514</strain>
    </source>
</reference>
<accession>A0A9D9HG37</accession>
<dbReference type="Gene3D" id="2.40.160.20">
    <property type="match status" value="1"/>
</dbReference>
<protein>
    <submittedName>
        <fullName evidence="4">PorT family protein</fullName>
    </submittedName>
</protein>
<comment type="caution">
    <text evidence="4">The sequence shown here is derived from an EMBL/GenBank/DDBJ whole genome shotgun (WGS) entry which is preliminary data.</text>
</comment>
<organism evidence="4 5">
    <name type="scientific">Candidatus Cryptobacteroides merdigallinarum</name>
    <dbReference type="NCBI Taxonomy" id="2840770"/>
    <lineage>
        <taxon>Bacteria</taxon>
        <taxon>Pseudomonadati</taxon>
        <taxon>Bacteroidota</taxon>
        <taxon>Bacteroidia</taxon>
        <taxon>Bacteroidales</taxon>
        <taxon>Candidatus Cryptobacteroides</taxon>
    </lineage>
</organism>
<evidence type="ECO:0000259" key="3">
    <source>
        <dbReference type="Pfam" id="PF13568"/>
    </source>
</evidence>
<sequence length="430" mass="47233">MKEGWKKEFRDSLSGYSEPAPEGLFEDIMASYEAASAKSRDRRRVLAVILPGLAAAAAITVAVIFGDGRRGNVPETSGTQEDTYLLAETGDRTVQGDAGVPAEAGSIQEMPYPPEYRGGEPDHTSGTSSVPVNLPDEDRRMDVKTPVSIPSGTEEVYSEEDPAPDTGHSGTVSGQEESGQVDIIPQDPYDWQHILLAENDRPARKHGTSFNIYASGLSGGGSSHTGYSSPVRAAAMVPMSYGDNSLAGIMALNRTKDVSTDYEHFLPLRVGLTFSYWLTPRWSIETGLTYSWLLSKSRTGSDSYYVDSRQELHYLGIPLNISYNVWDSRWLRVYFSAGGMLEKCVGGSFRSDFVYSNDIRDRDSGDLMVRPLQWSCSASAGIQVNLSSLLGIYLEPGASYHFRNGSDIESVYSEHPFNFNLNLGLRFSFR</sequence>
<gene>
    <name evidence="4" type="ORF">IAC29_04975</name>
</gene>
<proteinExistence type="predicted"/>
<evidence type="ECO:0000256" key="1">
    <source>
        <dbReference type="SAM" id="MobiDB-lite"/>
    </source>
</evidence>
<feature type="region of interest" description="Disordered" evidence="1">
    <location>
        <begin position="90"/>
        <end position="178"/>
    </location>
</feature>
<feature type="compositionally biased region" description="Polar residues" evidence="1">
    <location>
        <begin position="168"/>
        <end position="178"/>
    </location>
</feature>
<dbReference type="AlphaFoldDB" id="A0A9D9HG37"/>
<dbReference type="InterPro" id="IPR011250">
    <property type="entry name" value="OMP/PagP_B-barrel"/>
</dbReference>
<keyword evidence="2" id="KW-1133">Transmembrane helix</keyword>
<keyword evidence="2" id="KW-0472">Membrane</keyword>
<evidence type="ECO:0000313" key="4">
    <source>
        <dbReference type="EMBL" id="MBO8448607.1"/>
    </source>
</evidence>
<dbReference type="EMBL" id="JADIMQ010000072">
    <property type="protein sequence ID" value="MBO8448607.1"/>
    <property type="molecule type" value="Genomic_DNA"/>
</dbReference>
<reference evidence="4" key="1">
    <citation type="submission" date="2020-10" db="EMBL/GenBank/DDBJ databases">
        <authorList>
            <person name="Gilroy R."/>
        </authorList>
    </citation>
    <scope>NUCLEOTIDE SEQUENCE</scope>
    <source>
        <strain evidence="4">20514</strain>
    </source>
</reference>
<dbReference type="SUPFAM" id="SSF56925">
    <property type="entry name" value="OMPA-like"/>
    <property type="match status" value="1"/>
</dbReference>
<keyword evidence="2" id="KW-0812">Transmembrane</keyword>
<name>A0A9D9HG37_9BACT</name>
<dbReference type="InterPro" id="IPR025665">
    <property type="entry name" value="Beta-barrel_OMP_2"/>
</dbReference>
<feature type="domain" description="Outer membrane protein beta-barrel" evidence="3">
    <location>
        <begin position="259"/>
        <end position="386"/>
    </location>
</feature>
<evidence type="ECO:0000313" key="5">
    <source>
        <dbReference type="Proteomes" id="UP000810252"/>
    </source>
</evidence>
<dbReference type="Pfam" id="PF13568">
    <property type="entry name" value="OMP_b-brl_2"/>
    <property type="match status" value="1"/>
</dbReference>
<dbReference type="Proteomes" id="UP000810252">
    <property type="component" value="Unassembled WGS sequence"/>
</dbReference>
<feature type="transmembrane region" description="Helical" evidence="2">
    <location>
        <begin position="45"/>
        <end position="65"/>
    </location>
</feature>
<evidence type="ECO:0000256" key="2">
    <source>
        <dbReference type="SAM" id="Phobius"/>
    </source>
</evidence>